<dbReference type="SUPFAM" id="SSF52799">
    <property type="entry name" value="(Phosphotyrosine protein) phosphatases II"/>
    <property type="match status" value="1"/>
</dbReference>
<sequence>MKTLVNFRDLGAYQTVDGRKIKPAKLLRSGQPVGLAENDKEKLVQDYQLRQIIDFRSSSEIAKKPVDSMNQVNYHNIDLMKDVETGNSSLGDLMRNGTVDEVDEAMLTVYGELVMNESAQKGYADFLAKIVAQETGAVLFHCFAGKDRTGVGSALVLSLLGVSYDDMMRDYLLTNVLRQADNAKMVAEAKAEGKNAEQLRALERIMSVDEMYIKETFTKIRDNFGTVQEFASQALDFNLNRQNDLKALLLQK</sequence>
<accession>A0A6A0B897</accession>
<evidence type="ECO:0000313" key="2">
    <source>
        <dbReference type="EMBL" id="GFH41600.1"/>
    </source>
</evidence>
<organism evidence="2 3">
    <name type="scientific">Pseudolactococcus hodotermopsidis</name>
    <dbReference type="NCBI Taxonomy" id="2709157"/>
    <lineage>
        <taxon>Bacteria</taxon>
        <taxon>Bacillati</taxon>
        <taxon>Bacillota</taxon>
        <taxon>Bacilli</taxon>
        <taxon>Lactobacillales</taxon>
        <taxon>Streptococcaceae</taxon>
        <taxon>Pseudolactococcus</taxon>
    </lineage>
</organism>
<dbReference type="PANTHER" id="PTHR31126">
    <property type="entry name" value="TYROSINE-PROTEIN PHOSPHATASE"/>
    <property type="match status" value="1"/>
</dbReference>
<dbReference type="EMBL" id="BLLI01000002">
    <property type="protein sequence ID" value="GFH41600.1"/>
    <property type="molecule type" value="Genomic_DNA"/>
</dbReference>
<gene>
    <name evidence="2" type="ORF">Hs30E_01510</name>
</gene>
<dbReference type="PROSITE" id="PS00383">
    <property type="entry name" value="TYR_PHOSPHATASE_1"/>
    <property type="match status" value="1"/>
</dbReference>
<protein>
    <submittedName>
        <fullName evidence="2">Aldo/keto reductase</fullName>
    </submittedName>
</protein>
<keyword evidence="3" id="KW-1185">Reference proteome</keyword>
<dbReference type="GO" id="GO:0004721">
    <property type="term" value="F:phosphoprotein phosphatase activity"/>
    <property type="evidence" value="ECO:0007669"/>
    <property type="project" value="InterPro"/>
</dbReference>
<comment type="similarity">
    <text evidence="1">Belongs to the protein-tyrosine phosphatase family.</text>
</comment>
<name>A0A6A0B897_9LACT</name>
<dbReference type="InterPro" id="IPR016130">
    <property type="entry name" value="Tyr_Pase_AS"/>
</dbReference>
<dbReference type="RefSeq" id="WP_172207232.1">
    <property type="nucleotide sequence ID" value="NZ_BLLI01000002.1"/>
</dbReference>
<dbReference type="AlphaFoldDB" id="A0A6A0B897"/>
<dbReference type="InterPro" id="IPR029021">
    <property type="entry name" value="Prot-tyrosine_phosphatase-like"/>
</dbReference>
<dbReference type="Proteomes" id="UP000480303">
    <property type="component" value="Unassembled WGS sequence"/>
</dbReference>
<reference evidence="2 3" key="1">
    <citation type="submission" date="2020-02" db="EMBL/GenBank/DDBJ databases">
        <title>Draft genome sequence of Lactococcus sp. Hs30E4-3.</title>
        <authorList>
            <person name="Noda S."/>
            <person name="Yuki M."/>
            <person name="Ohkuma M."/>
        </authorList>
    </citation>
    <scope>NUCLEOTIDE SEQUENCE [LARGE SCALE GENOMIC DNA]</scope>
    <source>
        <strain evidence="2 3">Hs30E4-3</strain>
    </source>
</reference>
<dbReference type="Gene3D" id="3.90.190.10">
    <property type="entry name" value="Protein tyrosine phosphatase superfamily"/>
    <property type="match status" value="1"/>
</dbReference>
<dbReference type="Pfam" id="PF13350">
    <property type="entry name" value="Y_phosphatase3"/>
    <property type="match status" value="1"/>
</dbReference>
<evidence type="ECO:0000256" key="1">
    <source>
        <dbReference type="ARBA" id="ARBA00009580"/>
    </source>
</evidence>
<dbReference type="InterPro" id="IPR026893">
    <property type="entry name" value="Tyr/Ser_Pase_IphP-type"/>
</dbReference>
<proteinExistence type="inferred from homology"/>
<evidence type="ECO:0000313" key="3">
    <source>
        <dbReference type="Proteomes" id="UP000480303"/>
    </source>
</evidence>
<dbReference type="PANTHER" id="PTHR31126:SF1">
    <property type="entry name" value="TYROSINE SPECIFIC PROTEIN PHOSPHATASES DOMAIN-CONTAINING PROTEIN"/>
    <property type="match status" value="1"/>
</dbReference>
<comment type="caution">
    <text evidence="2">The sequence shown here is derived from an EMBL/GenBank/DDBJ whole genome shotgun (WGS) entry which is preliminary data.</text>
</comment>